<dbReference type="InterPro" id="IPR029063">
    <property type="entry name" value="SAM-dependent_MTases_sf"/>
</dbReference>
<protein>
    <submittedName>
        <fullName evidence="2">Class I SAM-dependent methyltransferase</fullName>
        <ecNumber evidence="2">2.1.-.-</ecNumber>
    </submittedName>
</protein>
<keyword evidence="2" id="KW-0489">Methyltransferase</keyword>
<evidence type="ECO:0000313" key="2">
    <source>
        <dbReference type="EMBL" id="MEV0710777.1"/>
    </source>
</evidence>
<dbReference type="Proteomes" id="UP001551695">
    <property type="component" value="Unassembled WGS sequence"/>
</dbReference>
<name>A0ABV3FZD2_9NOCA</name>
<gene>
    <name evidence="2" type="ORF">AB0I48_24735</name>
</gene>
<dbReference type="CDD" id="cd02440">
    <property type="entry name" value="AdoMet_MTases"/>
    <property type="match status" value="1"/>
</dbReference>
<accession>A0ABV3FZD2</accession>
<dbReference type="GO" id="GO:0032259">
    <property type="term" value="P:methylation"/>
    <property type="evidence" value="ECO:0007669"/>
    <property type="project" value="UniProtKB-KW"/>
</dbReference>
<keyword evidence="2" id="KW-0808">Transferase</keyword>
<comment type="caution">
    <text evidence="2">The sequence shown here is derived from an EMBL/GenBank/DDBJ whole genome shotgun (WGS) entry which is preliminary data.</text>
</comment>
<dbReference type="SUPFAM" id="SSF53335">
    <property type="entry name" value="S-adenosyl-L-methionine-dependent methyltransferases"/>
    <property type="match status" value="1"/>
</dbReference>
<dbReference type="EC" id="2.1.-.-" evidence="2"/>
<feature type="domain" description="Methyltransferase type 11" evidence="1">
    <location>
        <begin position="58"/>
        <end position="94"/>
    </location>
</feature>
<keyword evidence="3" id="KW-1185">Reference proteome</keyword>
<evidence type="ECO:0000313" key="3">
    <source>
        <dbReference type="Proteomes" id="UP001551695"/>
    </source>
</evidence>
<dbReference type="GO" id="GO:0008168">
    <property type="term" value="F:methyltransferase activity"/>
    <property type="evidence" value="ECO:0007669"/>
    <property type="project" value="UniProtKB-KW"/>
</dbReference>
<dbReference type="Pfam" id="PF08241">
    <property type="entry name" value="Methyltransf_11"/>
    <property type="match status" value="1"/>
</dbReference>
<dbReference type="InterPro" id="IPR013216">
    <property type="entry name" value="Methyltransf_11"/>
</dbReference>
<reference evidence="2 3" key="1">
    <citation type="submission" date="2024-06" db="EMBL/GenBank/DDBJ databases">
        <title>The Natural Products Discovery Center: Release of the First 8490 Sequenced Strains for Exploring Actinobacteria Biosynthetic Diversity.</title>
        <authorList>
            <person name="Kalkreuter E."/>
            <person name="Kautsar S.A."/>
            <person name="Yang D."/>
            <person name="Bader C.D."/>
            <person name="Teijaro C.N."/>
            <person name="Fluegel L."/>
            <person name="Davis C.M."/>
            <person name="Simpson J.R."/>
            <person name="Lauterbach L."/>
            <person name="Steele A.D."/>
            <person name="Gui C."/>
            <person name="Meng S."/>
            <person name="Li G."/>
            <person name="Viehrig K."/>
            <person name="Ye F."/>
            <person name="Su P."/>
            <person name="Kiefer A.F."/>
            <person name="Nichols A."/>
            <person name="Cepeda A.J."/>
            <person name="Yan W."/>
            <person name="Fan B."/>
            <person name="Jiang Y."/>
            <person name="Adhikari A."/>
            <person name="Zheng C.-J."/>
            <person name="Schuster L."/>
            <person name="Cowan T.M."/>
            <person name="Smanski M.J."/>
            <person name="Chevrette M.G."/>
            <person name="De Carvalho L.P.S."/>
            <person name="Shen B."/>
        </authorList>
    </citation>
    <scope>NUCLEOTIDE SEQUENCE [LARGE SCALE GENOMIC DNA]</scope>
    <source>
        <strain evidence="2 3">NPDC050403</strain>
    </source>
</reference>
<organism evidence="2 3">
    <name type="scientific">Nocardia aurea</name>
    <dbReference type="NCBI Taxonomy" id="2144174"/>
    <lineage>
        <taxon>Bacteria</taxon>
        <taxon>Bacillati</taxon>
        <taxon>Actinomycetota</taxon>
        <taxon>Actinomycetes</taxon>
        <taxon>Mycobacteriales</taxon>
        <taxon>Nocardiaceae</taxon>
        <taxon>Nocardia</taxon>
    </lineage>
</organism>
<proteinExistence type="predicted"/>
<sequence length="224" mass="23986">MSGTDFDVFDRMLAGERCWIRSDDGMRHRLPTRRWLGLSGAEHRADSALTACCDGPTLDLGCGPGRLVARLLRRGVLALGVDISPAAVHITRFRGAPALHRDLFGPLPGTGRWAYALLADGNIGIGGDPGRILARTAELLAHDGLAIVEFAVPGTGVVTRPIRLESRSGVGAWFPWSRVGIEHADEVAAGAGLGVVGTASVDGRHIAWLRRDPEAEQVRCDEFR</sequence>
<dbReference type="Gene3D" id="3.40.50.150">
    <property type="entry name" value="Vaccinia Virus protein VP39"/>
    <property type="match status" value="1"/>
</dbReference>
<dbReference type="RefSeq" id="WP_357786837.1">
    <property type="nucleotide sequence ID" value="NZ_JBFAKC010000012.1"/>
</dbReference>
<evidence type="ECO:0000259" key="1">
    <source>
        <dbReference type="Pfam" id="PF08241"/>
    </source>
</evidence>
<dbReference type="EMBL" id="JBFAKC010000012">
    <property type="protein sequence ID" value="MEV0710777.1"/>
    <property type="molecule type" value="Genomic_DNA"/>
</dbReference>